<gene>
    <name evidence="6" type="ORF">AWB78_05651</name>
</gene>
<dbReference type="Gene3D" id="1.10.10.10">
    <property type="entry name" value="Winged helix-like DNA-binding domain superfamily/Winged helix DNA-binding domain"/>
    <property type="match status" value="1"/>
</dbReference>
<evidence type="ECO:0000256" key="3">
    <source>
        <dbReference type="ARBA" id="ARBA00023125"/>
    </source>
</evidence>
<dbReference type="RefSeq" id="WP_062609276.1">
    <property type="nucleotide sequence ID" value="NZ_FCOX02000037.1"/>
</dbReference>
<dbReference type="CDD" id="cd08422">
    <property type="entry name" value="PBP2_CrgA_like"/>
    <property type="match status" value="1"/>
</dbReference>
<sequence length="299" mass="33401">MDEFTQVRTFLKVVEAGSFSAAAREASAVSSVARQVKSLEDELGARLLNRNSRNLSLTEAGRRLYERASTIVSDFDSIKSEIKSLQEEVKGVLRVSLRPTAGASFIIPALPKLVEQYPELTVDVTLTDERRDLIANNIDVAVWLGVLPDAEIVARRISPTRRIVCGSTAYFRKHGVPRDPEELRNHQCIVFVAPTYDNRWRFTKGEEYKEIEVKGPVRADNGIVLLGCALADMGLIVVPDYMVRHHIADGTLMKVLNDYTVAPHTDHADLFAVYASSRGLSRKVRVFVDFLVEIFAEVN</sequence>
<dbReference type="InterPro" id="IPR005119">
    <property type="entry name" value="LysR_subst-bd"/>
</dbReference>
<dbReference type="Pfam" id="PF00126">
    <property type="entry name" value="HTH_1"/>
    <property type="match status" value="1"/>
</dbReference>
<keyword evidence="3" id="KW-0238">DNA-binding</keyword>
<dbReference type="Pfam" id="PF03466">
    <property type="entry name" value="LysR_substrate"/>
    <property type="match status" value="1"/>
</dbReference>
<feature type="domain" description="HTH lysR-type" evidence="5">
    <location>
        <begin position="1"/>
        <end position="58"/>
    </location>
</feature>
<evidence type="ECO:0000313" key="6">
    <source>
        <dbReference type="EMBL" id="SAK98360.1"/>
    </source>
</evidence>
<keyword evidence="2" id="KW-0805">Transcription regulation</keyword>
<comment type="caution">
    <text evidence="6">The sequence shown here is derived from an EMBL/GenBank/DDBJ whole genome shotgun (WGS) entry which is preliminary data.</text>
</comment>
<comment type="similarity">
    <text evidence="1">Belongs to the LysR transcriptional regulatory family.</text>
</comment>
<evidence type="ECO:0000313" key="7">
    <source>
        <dbReference type="Proteomes" id="UP000071859"/>
    </source>
</evidence>
<dbReference type="SUPFAM" id="SSF53850">
    <property type="entry name" value="Periplasmic binding protein-like II"/>
    <property type="match status" value="1"/>
</dbReference>
<dbReference type="SUPFAM" id="SSF46785">
    <property type="entry name" value="Winged helix' DNA-binding domain"/>
    <property type="match status" value="1"/>
</dbReference>
<evidence type="ECO:0000256" key="4">
    <source>
        <dbReference type="ARBA" id="ARBA00023163"/>
    </source>
</evidence>
<dbReference type="InterPro" id="IPR036390">
    <property type="entry name" value="WH_DNA-bd_sf"/>
</dbReference>
<dbReference type="FunFam" id="1.10.10.10:FF:000001">
    <property type="entry name" value="LysR family transcriptional regulator"/>
    <property type="match status" value="1"/>
</dbReference>
<evidence type="ECO:0000259" key="5">
    <source>
        <dbReference type="PROSITE" id="PS50931"/>
    </source>
</evidence>
<dbReference type="Proteomes" id="UP000071859">
    <property type="component" value="Unassembled WGS sequence"/>
</dbReference>
<proteinExistence type="inferred from homology"/>
<evidence type="ECO:0000256" key="2">
    <source>
        <dbReference type="ARBA" id="ARBA00023015"/>
    </source>
</evidence>
<reference evidence="6" key="1">
    <citation type="submission" date="2016-01" db="EMBL/GenBank/DDBJ databases">
        <authorList>
            <person name="Peeters C."/>
        </authorList>
    </citation>
    <scope>NUCLEOTIDE SEQUENCE</scope>
    <source>
        <strain evidence="6">LMG 29321</strain>
    </source>
</reference>
<name>A0A158DVB4_9BURK</name>
<dbReference type="PANTHER" id="PTHR30537:SF5">
    <property type="entry name" value="HTH-TYPE TRANSCRIPTIONAL ACTIVATOR TTDR-RELATED"/>
    <property type="match status" value="1"/>
</dbReference>
<protein>
    <submittedName>
        <fullName evidence="6">LysR family transcriptional regulator</fullName>
    </submittedName>
</protein>
<dbReference type="Gene3D" id="3.40.190.290">
    <property type="match status" value="1"/>
</dbReference>
<dbReference type="InterPro" id="IPR036388">
    <property type="entry name" value="WH-like_DNA-bd_sf"/>
</dbReference>
<dbReference type="OrthoDB" id="9786526at2"/>
<keyword evidence="4" id="KW-0804">Transcription</keyword>
<evidence type="ECO:0000256" key="1">
    <source>
        <dbReference type="ARBA" id="ARBA00009437"/>
    </source>
</evidence>
<accession>A0A158DVB4</accession>
<dbReference type="GO" id="GO:0003700">
    <property type="term" value="F:DNA-binding transcription factor activity"/>
    <property type="evidence" value="ECO:0007669"/>
    <property type="project" value="InterPro"/>
</dbReference>
<dbReference type="PANTHER" id="PTHR30537">
    <property type="entry name" value="HTH-TYPE TRANSCRIPTIONAL REGULATOR"/>
    <property type="match status" value="1"/>
</dbReference>
<dbReference type="InterPro" id="IPR000847">
    <property type="entry name" value="LysR_HTH_N"/>
</dbReference>
<dbReference type="GO" id="GO:0003677">
    <property type="term" value="F:DNA binding"/>
    <property type="evidence" value="ECO:0007669"/>
    <property type="project" value="UniProtKB-KW"/>
</dbReference>
<dbReference type="InterPro" id="IPR058163">
    <property type="entry name" value="LysR-type_TF_proteobact-type"/>
</dbReference>
<organism evidence="6 7">
    <name type="scientific">Caballeronia calidae</name>
    <dbReference type="NCBI Taxonomy" id="1777139"/>
    <lineage>
        <taxon>Bacteria</taxon>
        <taxon>Pseudomonadati</taxon>
        <taxon>Pseudomonadota</taxon>
        <taxon>Betaproteobacteria</taxon>
        <taxon>Burkholderiales</taxon>
        <taxon>Burkholderiaceae</taxon>
        <taxon>Caballeronia</taxon>
    </lineage>
</organism>
<keyword evidence="7" id="KW-1185">Reference proteome</keyword>
<dbReference type="AlphaFoldDB" id="A0A158DVB4"/>
<dbReference type="PROSITE" id="PS50931">
    <property type="entry name" value="HTH_LYSR"/>
    <property type="match status" value="1"/>
</dbReference>
<dbReference type="EMBL" id="FCOX02000037">
    <property type="protein sequence ID" value="SAK98360.1"/>
    <property type="molecule type" value="Genomic_DNA"/>
</dbReference>